<gene>
    <name evidence="2" type="ORF">IPV69_22420</name>
</gene>
<reference evidence="2 3" key="1">
    <citation type="submission" date="2020-10" db="EMBL/GenBank/DDBJ databases">
        <title>Wide distribution of Phycisphaera-like planctomycetes from WD2101 soil group in peatlands and genome analysis of the first cultivated representative.</title>
        <authorList>
            <person name="Dedysh S.N."/>
            <person name="Beletsky A.V."/>
            <person name="Ivanova A."/>
            <person name="Kulichevskaya I.S."/>
            <person name="Suzina N.E."/>
            <person name="Philippov D.A."/>
            <person name="Rakitin A.L."/>
            <person name="Mardanov A.V."/>
            <person name="Ravin N.V."/>
        </authorList>
    </citation>
    <scope>NUCLEOTIDE SEQUENCE [LARGE SCALE GENOMIC DNA]</scope>
    <source>
        <strain evidence="2 3">M1803</strain>
    </source>
</reference>
<keyword evidence="1" id="KW-0472">Membrane</keyword>
<name>A0A7M2WVS6_9BACT</name>
<organism evidence="2 3">
    <name type="scientific">Humisphaera borealis</name>
    <dbReference type="NCBI Taxonomy" id="2807512"/>
    <lineage>
        <taxon>Bacteria</taxon>
        <taxon>Pseudomonadati</taxon>
        <taxon>Planctomycetota</taxon>
        <taxon>Phycisphaerae</taxon>
        <taxon>Tepidisphaerales</taxon>
        <taxon>Tepidisphaeraceae</taxon>
        <taxon>Humisphaera</taxon>
    </lineage>
</organism>
<feature type="transmembrane region" description="Helical" evidence="1">
    <location>
        <begin position="127"/>
        <end position="148"/>
    </location>
</feature>
<dbReference type="RefSeq" id="WP_206291962.1">
    <property type="nucleotide sequence ID" value="NZ_CP063458.1"/>
</dbReference>
<dbReference type="EMBL" id="CP063458">
    <property type="protein sequence ID" value="QOV88951.1"/>
    <property type="molecule type" value="Genomic_DNA"/>
</dbReference>
<accession>A0A7M2WVS6</accession>
<sequence>MWPIVSFCVFLFLTSWLFALVEIHIEGPHGWATSLPTWRVQNRITRIFYGGKPLTGYHLYVQLFVLLMSHAPLLIGVHPPTWAGEARVLSFFILFWILEDWLWFVLNPAYGIRKFRKEHVWWHAKDWWWIMPRDYWIFLPVGIWLLVISL</sequence>
<dbReference type="Proteomes" id="UP000593765">
    <property type="component" value="Chromosome"/>
</dbReference>
<feature type="transmembrane region" description="Helical" evidence="1">
    <location>
        <begin position="57"/>
        <end position="76"/>
    </location>
</feature>
<proteinExistence type="predicted"/>
<dbReference type="AlphaFoldDB" id="A0A7M2WVS6"/>
<dbReference type="KEGG" id="hbs:IPV69_22420"/>
<keyword evidence="1" id="KW-1133">Transmembrane helix</keyword>
<keyword evidence="1" id="KW-0812">Transmembrane</keyword>
<evidence type="ECO:0000313" key="3">
    <source>
        <dbReference type="Proteomes" id="UP000593765"/>
    </source>
</evidence>
<keyword evidence="3" id="KW-1185">Reference proteome</keyword>
<protein>
    <submittedName>
        <fullName evidence="2">Uncharacterized protein</fullName>
    </submittedName>
</protein>
<feature type="transmembrane region" description="Helical" evidence="1">
    <location>
        <begin position="88"/>
        <end position="107"/>
    </location>
</feature>
<evidence type="ECO:0000313" key="2">
    <source>
        <dbReference type="EMBL" id="QOV88951.1"/>
    </source>
</evidence>
<evidence type="ECO:0000256" key="1">
    <source>
        <dbReference type="SAM" id="Phobius"/>
    </source>
</evidence>